<dbReference type="AlphaFoldDB" id="A0A6B0Y2N8"/>
<accession>A0A6B0Y2N8</accession>
<keyword evidence="4 8" id="KW-0812">Transmembrane</keyword>
<evidence type="ECO:0000256" key="7">
    <source>
        <dbReference type="RuleBase" id="RU369079"/>
    </source>
</evidence>
<keyword evidence="3 7" id="KW-0997">Cell inner membrane</keyword>
<comment type="subcellular location">
    <subcellularLocation>
        <location evidence="1 7">Cell inner membrane</location>
        <topology evidence="1 7">Multi-pass membrane protein</topology>
    </subcellularLocation>
</comment>
<keyword evidence="7" id="KW-0813">Transport</keyword>
<evidence type="ECO:0000256" key="2">
    <source>
        <dbReference type="ARBA" id="ARBA00022475"/>
    </source>
</evidence>
<dbReference type="EMBL" id="VXRY01000548">
    <property type="protein sequence ID" value="MXY35031.1"/>
    <property type="molecule type" value="Genomic_DNA"/>
</dbReference>
<dbReference type="PANTHER" id="PTHR33362">
    <property type="entry name" value="SIALIC ACID TRAP TRANSPORTER PERMEASE PROTEIN SIAT-RELATED"/>
    <property type="match status" value="1"/>
</dbReference>
<gene>
    <name evidence="10" type="ORF">F4Y60_13300</name>
</gene>
<evidence type="ECO:0000256" key="1">
    <source>
        <dbReference type="ARBA" id="ARBA00004429"/>
    </source>
</evidence>
<keyword evidence="2" id="KW-1003">Cell membrane</keyword>
<feature type="transmembrane region" description="Helical" evidence="8">
    <location>
        <begin position="145"/>
        <end position="168"/>
    </location>
</feature>
<organism evidence="10">
    <name type="scientific">Boseongicola sp. SB0664_bin_43</name>
    <dbReference type="NCBI Taxonomy" id="2604844"/>
    <lineage>
        <taxon>Bacteria</taxon>
        <taxon>Pseudomonadati</taxon>
        <taxon>Pseudomonadota</taxon>
        <taxon>Alphaproteobacteria</taxon>
        <taxon>Rhodobacterales</taxon>
        <taxon>Paracoccaceae</taxon>
        <taxon>Boseongicola</taxon>
    </lineage>
</organism>
<dbReference type="Pfam" id="PF06808">
    <property type="entry name" value="DctM"/>
    <property type="match status" value="1"/>
</dbReference>
<reference evidence="10" key="1">
    <citation type="submission" date="2019-09" db="EMBL/GenBank/DDBJ databases">
        <title>Characterisation of the sponge microbiome using genome-centric metagenomics.</title>
        <authorList>
            <person name="Engelberts J.P."/>
            <person name="Robbins S.J."/>
            <person name="De Goeij J.M."/>
            <person name="Aranda M."/>
            <person name="Bell S.C."/>
            <person name="Webster N.S."/>
        </authorList>
    </citation>
    <scope>NUCLEOTIDE SEQUENCE</scope>
    <source>
        <strain evidence="10">SB0664_bin_43</strain>
    </source>
</reference>
<feature type="domain" description="TRAP C4-dicarboxylate transport system permease DctM subunit" evidence="9">
    <location>
        <begin position="11"/>
        <end position="200"/>
    </location>
</feature>
<evidence type="ECO:0000256" key="3">
    <source>
        <dbReference type="ARBA" id="ARBA00022519"/>
    </source>
</evidence>
<evidence type="ECO:0000256" key="8">
    <source>
        <dbReference type="SAM" id="Phobius"/>
    </source>
</evidence>
<feature type="transmembrane region" description="Helical" evidence="8">
    <location>
        <begin position="99"/>
        <end position="124"/>
    </location>
</feature>
<dbReference type="InterPro" id="IPR004681">
    <property type="entry name" value="TRAP_DctM"/>
</dbReference>
<protein>
    <submittedName>
        <fullName evidence="10">TRAP transporter large permease subunit</fullName>
    </submittedName>
</protein>
<evidence type="ECO:0000313" key="10">
    <source>
        <dbReference type="EMBL" id="MXY35031.1"/>
    </source>
</evidence>
<evidence type="ECO:0000256" key="5">
    <source>
        <dbReference type="ARBA" id="ARBA00022989"/>
    </source>
</evidence>
<evidence type="ECO:0000256" key="4">
    <source>
        <dbReference type="ARBA" id="ARBA00022692"/>
    </source>
</evidence>
<keyword evidence="5 8" id="KW-1133">Transmembrane helix</keyword>
<comment type="function">
    <text evidence="7">Part of the tripartite ATP-independent periplasmic (TRAP) transport system.</text>
</comment>
<feature type="transmembrane region" description="Helical" evidence="8">
    <location>
        <begin position="174"/>
        <end position="194"/>
    </location>
</feature>
<sequence length="208" mass="21154">MAGEVAALLGFGALFSLMLLRVPIGISMILVGFAGFALIIGLKPSLSQISIVPLRVATDEVFGVVPLFILMGTFASISGMSGELYKASHAWVGHRKGGLAMATILACGGFAAICGSSVASAATLGKVALPEMQRFGYKQTIATGTIAAGGTLGILIPPSVVLAIYGIITEQDIALLFIAGLIPGLLAVLLYLFVIHGVARSAPESAPG</sequence>
<proteinExistence type="predicted"/>
<feature type="non-terminal residue" evidence="10">
    <location>
        <position position="208"/>
    </location>
</feature>
<name>A0A6B0Y2N8_9RHOB</name>
<keyword evidence="6 8" id="KW-0472">Membrane</keyword>
<evidence type="ECO:0000256" key="6">
    <source>
        <dbReference type="ARBA" id="ARBA00023136"/>
    </source>
</evidence>
<comment type="caution">
    <text evidence="10">The sequence shown here is derived from an EMBL/GenBank/DDBJ whole genome shotgun (WGS) entry which is preliminary data.</text>
</comment>
<feature type="transmembrane region" description="Helical" evidence="8">
    <location>
        <begin position="61"/>
        <end position="79"/>
    </location>
</feature>
<dbReference type="InterPro" id="IPR010656">
    <property type="entry name" value="DctM"/>
</dbReference>
<dbReference type="GO" id="GO:0005886">
    <property type="term" value="C:plasma membrane"/>
    <property type="evidence" value="ECO:0007669"/>
    <property type="project" value="UniProtKB-SubCell"/>
</dbReference>
<dbReference type="GO" id="GO:0022857">
    <property type="term" value="F:transmembrane transporter activity"/>
    <property type="evidence" value="ECO:0007669"/>
    <property type="project" value="UniProtKB-UniRule"/>
</dbReference>
<evidence type="ECO:0000259" key="9">
    <source>
        <dbReference type="Pfam" id="PF06808"/>
    </source>
</evidence>
<dbReference type="PANTHER" id="PTHR33362:SF5">
    <property type="entry name" value="C4-DICARBOXYLATE TRAP TRANSPORTER LARGE PERMEASE PROTEIN DCTM"/>
    <property type="match status" value="1"/>
</dbReference>
<feature type="transmembrane region" description="Helical" evidence="8">
    <location>
        <begin position="20"/>
        <end position="40"/>
    </location>
</feature>